<dbReference type="Gene3D" id="2.40.170.20">
    <property type="entry name" value="TonB-dependent receptor, beta-barrel domain"/>
    <property type="match status" value="1"/>
</dbReference>
<evidence type="ECO:0000259" key="7">
    <source>
        <dbReference type="Pfam" id="PF07715"/>
    </source>
</evidence>
<feature type="signal peptide" evidence="5">
    <location>
        <begin position="1"/>
        <end position="29"/>
    </location>
</feature>
<accession>A0A1I6LJJ7</accession>
<evidence type="ECO:0000256" key="4">
    <source>
        <dbReference type="RuleBase" id="RU003357"/>
    </source>
</evidence>
<dbReference type="Proteomes" id="UP000199024">
    <property type="component" value="Unassembled WGS sequence"/>
</dbReference>
<dbReference type="EMBL" id="FOZL01000001">
    <property type="protein sequence ID" value="SFS03528.1"/>
    <property type="molecule type" value="Genomic_DNA"/>
</dbReference>
<dbReference type="STRING" id="474950.SAMN05421771_0786"/>
<evidence type="ECO:0000256" key="2">
    <source>
        <dbReference type="ARBA" id="ARBA00023136"/>
    </source>
</evidence>
<reference evidence="8 9" key="1">
    <citation type="submission" date="2016-10" db="EMBL/GenBank/DDBJ databases">
        <authorList>
            <person name="de Groot N.N."/>
        </authorList>
    </citation>
    <scope>NUCLEOTIDE SEQUENCE [LARGE SCALE GENOMIC DNA]</scope>
    <source>
        <strain evidence="8 9">DSM 21001</strain>
    </source>
</reference>
<dbReference type="OrthoDB" id="9760494at2"/>
<dbReference type="InterPro" id="IPR000531">
    <property type="entry name" value="Beta-barrel_TonB"/>
</dbReference>
<evidence type="ECO:0000313" key="9">
    <source>
        <dbReference type="Proteomes" id="UP000199024"/>
    </source>
</evidence>
<keyword evidence="2 4" id="KW-0472">Membrane</keyword>
<dbReference type="SUPFAM" id="SSF49464">
    <property type="entry name" value="Carboxypeptidase regulatory domain-like"/>
    <property type="match status" value="1"/>
</dbReference>
<dbReference type="InterPro" id="IPR036942">
    <property type="entry name" value="Beta-barrel_TonB_sf"/>
</dbReference>
<evidence type="ECO:0000259" key="6">
    <source>
        <dbReference type="Pfam" id="PF00593"/>
    </source>
</evidence>
<name>A0A1I6LJJ7_9BACT</name>
<evidence type="ECO:0000256" key="3">
    <source>
        <dbReference type="ARBA" id="ARBA00023237"/>
    </source>
</evidence>
<dbReference type="SUPFAM" id="SSF56935">
    <property type="entry name" value="Porins"/>
    <property type="match status" value="1"/>
</dbReference>
<evidence type="ECO:0000256" key="1">
    <source>
        <dbReference type="ARBA" id="ARBA00004442"/>
    </source>
</evidence>
<dbReference type="Pfam" id="PF13620">
    <property type="entry name" value="CarboxypepD_reg"/>
    <property type="match status" value="1"/>
</dbReference>
<evidence type="ECO:0000256" key="5">
    <source>
        <dbReference type="SAM" id="SignalP"/>
    </source>
</evidence>
<feature type="domain" description="TonB-dependent receptor plug" evidence="7">
    <location>
        <begin position="150"/>
        <end position="259"/>
    </location>
</feature>
<dbReference type="GO" id="GO:0009279">
    <property type="term" value="C:cell outer membrane"/>
    <property type="evidence" value="ECO:0007669"/>
    <property type="project" value="UniProtKB-SubCell"/>
</dbReference>
<feature type="chain" id="PRO_5011768373" evidence="5">
    <location>
        <begin position="30"/>
        <end position="927"/>
    </location>
</feature>
<gene>
    <name evidence="8" type="ORF">SAMN05421771_0786</name>
</gene>
<proteinExistence type="inferred from homology"/>
<dbReference type="Gene3D" id="2.60.40.1120">
    <property type="entry name" value="Carboxypeptidase-like, regulatory domain"/>
    <property type="match status" value="1"/>
</dbReference>
<keyword evidence="5" id="KW-0732">Signal</keyword>
<organism evidence="8 9">
    <name type="scientific">Granulicella pectinivorans</name>
    <dbReference type="NCBI Taxonomy" id="474950"/>
    <lineage>
        <taxon>Bacteria</taxon>
        <taxon>Pseudomonadati</taxon>
        <taxon>Acidobacteriota</taxon>
        <taxon>Terriglobia</taxon>
        <taxon>Terriglobales</taxon>
        <taxon>Acidobacteriaceae</taxon>
        <taxon>Granulicella</taxon>
    </lineage>
</organism>
<keyword evidence="4" id="KW-0798">TonB box</keyword>
<dbReference type="InterPro" id="IPR012910">
    <property type="entry name" value="Plug_dom"/>
</dbReference>
<sequence>MSYSVLSRISRAFLLGGALCSLSSLPVFSPAAVAQVAGGATITGSVMDSKGGLLVKASIAVRSEATGKTMNVVTDATGHFTLTGLAAGTYNLQATAPGFGTTLKGVRVTDGGTMDVALTLTIGDLTQQVTVEANAQGSVAAALAPMDALLEATSARTEITSQFIQNFTAPTADYGETVQMAPGTFTTNGNGVGLGQSKTYFRGFSDGSYDIDFDGIPFYDTNSPTHHSWAFFPSQWLGGVDFDRSPGTASTIGPTPFGGSIHLLSKEVSPVQNLRGGVSYGSFNTMLIDGQYDSGMMLNRKFAFEADVHHMSSDGYQTFNFQNRSAGSIKAQYKISDKTMLTGFAGVVFLDANTPGFNATRCQIYGVQTGYTCTGTLAPFAGSGLNFYLTDNSDPNNYLNYGYNKYHVPTDFEYVGLRKEMGHGFRLDFKGYTYNYDNSEVFTNATPITEATTINGSKTYNGLTIQPCNVPVTTSSKKTGISVTALPCGVDKYNSYRKYGETATVSQVSKFGVARFGMWYEWAKTNRHQIPSDPLTNYTDQAVPSFSEFFWTNSFQPFGEYEFHVTPKLSVTAGTKFAYYTIDLKQLADTGKTIGNLCSLTTPVVCAPFKRNNGSYSAWLPSLDGNYRLRSNWSAYGQVATGSVVPPSNVYDYYQTPTKAVPNPGLLTPPKQQRSTTYQVGTVLKLKRVTFDADFYHIRFQNSYSSTTDLTTSEQVFFLQPASITKGFEAESNIYIAKGLSAYLNASVGRATYTGNIYQSCVSGAPGCTSTTPVLTQSAPSGLWVAQAPSDVETEGVTYQRKAWDLGVFNKRVGRQYVDNGSYHNQSQIDPFSLTNLFFNYTIRSGSRFDQTKIRVSFNNVFDNHNLTGNTLAGSTVAAPVIAANGTTYADAFNTAGPTAPNGGDNVSLLAGRSVMLSVTFGLSPKR</sequence>
<feature type="domain" description="TonB-dependent receptor-like beta-barrel" evidence="6">
    <location>
        <begin position="386"/>
        <end position="861"/>
    </location>
</feature>
<evidence type="ECO:0000313" key="8">
    <source>
        <dbReference type="EMBL" id="SFS03528.1"/>
    </source>
</evidence>
<dbReference type="AlphaFoldDB" id="A0A1I6LJJ7"/>
<comment type="subcellular location">
    <subcellularLocation>
        <location evidence="1 4">Cell outer membrane</location>
    </subcellularLocation>
</comment>
<dbReference type="Pfam" id="PF00593">
    <property type="entry name" value="TonB_dep_Rec_b-barrel"/>
    <property type="match status" value="1"/>
</dbReference>
<dbReference type="InterPro" id="IPR037066">
    <property type="entry name" value="Plug_dom_sf"/>
</dbReference>
<keyword evidence="3" id="KW-0998">Cell outer membrane</keyword>
<dbReference type="Gene3D" id="2.170.130.10">
    <property type="entry name" value="TonB-dependent receptor, plug domain"/>
    <property type="match status" value="1"/>
</dbReference>
<dbReference type="Pfam" id="PF07715">
    <property type="entry name" value="Plug"/>
    <property type="match status" value="1"/>
</dbReference>
<keyword evidence="9" id="KW-1185">Reference proteome</keyword>
<dbReference type="InterPro" id="IPR008969">
    <property type="entry name" value="CarboxyPept-like_regulatory"/>
</dbReference>
<protein>
    <submittedName>
        <fullName evidence="8">Iron complex outermembrane recepter protein</fullName>
    </submittedName>
</protein>
<comment type="similarity">
    <text evidence="4">Belongs to the TonB-dependent receptor family.</text>
</comment>